<dbReference type="AlphaFoldDB" id="A0AAD7FX31"/>
<sequence length="276" mass="30519">MSSVHPESQAGFAKNTELYNQVRSGYPAEALSLLRKAVSKQGPLDVVEIGVGTGIFTRGLLAHPDWATVIRTLRAVEPNEGMRETFQNHTTDPRVVLADGTFEDTGAESGSADLIAIATAFHWCLDIPAALTEFLRILKPDGVLCLIWTGQESDLDATPWLKQVVSIAEARENSASPNARTEKWRDLFSLPAYTESFSETPEEQVFRWGIPVKVEDVLNKVLTASRVSALPEQEKEVVVRDVRGVLAKGEGMVWVDEQDGKFELPQMCRVVISKRK</sequence>
<evidence type="ECO:0000259" key="4">
    <source>
        <dbReference type="Pfam" id="PF08241"/>
    </source>
</evidence>
<evidence type="ECO:0000256" key="2">
    <source>
        <dbReference type="ARBA" id="ARBA00022603"/>
    </source>
</evidence>
<dbReference type="GO" id="GO:0032259">
    <property type="term" value="P:methylation"/>
    <property type="evidence" value="ECO:0007669"/>
    <property type="project" value="UniProtKB-KW"/>
</dbReference>
<dbReference type="EMBL" id="JARKIF010000004">
    <property type="protein sequence ID" value="KAJ7641914.1"/>
    <property type="molecule type" value="Genomic_DNA"/>
</dbReference>
<keyword evidence="6" id="KW-1185">Reference proteome</keyword>
<dbReference type="CDD" id="cd02440">
    <property type="entry name" value="AdoMet_MTases"/>
    <property type="match status" value="1"/>
</dbReference>
<evidence type="ECO:0000313" key="5">
    <source>
        <dbReference type="EMBL" id="KAJ7641914.1"/>
    </source>
</evidence>
<dbReference type="InterPro" id="IPR013216">
    <property type="entry name" value="Methyltransf_11"/>
</dbReference>
<reference evidence="5" key="1">
    <citation type="submission" date="2023-03" db="EMBL/GenBank/DDBJ databases">
        <title>Massive genome expansion in bonnet fungi (Mycena s.s.) driven by repeated elements and novel gene families across ecological guilds.</title>
        <authorList>
            <consortium name="Lawrence Berkeley National Laboratory"/>
            <person name="Harder C.B."/>
            <person name="Miyauchi S."/>
            <person name="Viragh M."/>
            <person name="Kuo A."/>
            <person name="Thoen E."/>
            <person name="Andreopoulos B."/>
            <person name="Lu D."/>
            <person name="Skrede I."/>
            <person name="Drula E."/>
            <person name="Henrissat B."/>
            <person name="Morin E."/>
            <person name="Kohler A."/>
            <person name="Barry K."/>
            <person name="LaButti K."/>
            <person name="Morin E."/>
            <person name="Salamov A."/>
            <person name="Lipzen A."/>
            <person name="Mereny Z."/>
            <person name="Hegedus B."/>
            <person name="Baldrian P."/>
            <person name="Stursova M."/>
            <person name="Weitz H."/>
            <person name="Taylor A."/>
            <person name="Grigoriev I.V."/>
            <person name="Nagy L.G."/>
            <person name="Martin F."/>
            <person name="Kauserud H."/>
        </authorList>
    </citation>
    <scope>NUCLEOTIDE SEQUENCE</scope>
    <source>
        <strain evidence="5">9284</strain>
    </source>
</reference>
<dbReference type="PANTHER" id="PTHR44942">
    <property type="entry name" value="METHYLTRANSF_11 DOMAIN-CONTAINING PROTEIN"/>
    <property type="match status" value="1"/>
</dbReference>
<protein>
    <submittedName>
        <fullName evidence="5">S-adenosyl-L-methionine-dependent methyltransferase</fullName>
    </submittedName>
</protein>
<organism evidence="5 6">
    <name type="scientific">Roridomyces roridus</name>
    <dbReference type="NCBI Taxonomy" id="1738132"/>
    <lineage>
        <taxon>Eukaryota</taxon>
        <taxon>Fungi</taxon>
        <taxon>Dikarya</taxon>
        <taxon>Basidiomycota</taxon>
        <taxon>Agaricomycotina</taxon>
        <taxon>Agaricomycetes</taxon>
        <taxon>Agaricomycetidae</taxon>
        <taxon>Agaricales</taxon>
        <taxon>Marasmiineae</taxon>
        <taxon>Mycenaceae</taxon>
        <taxon>Roridomyces</taxon>
    </lineage>
</organism>
<name>A0AAD7FX31_9AGAR</name>
<accession>A0AAD7FX31</accession>
<feature type="domain" description="Methyltransferase type 11" evidence="4">
    <location>
        <begin position="47"/>
        <end position="145"/>
    </location>
</feature>
<evidence type="ECO:0000256" key="3">
    <source>
        <dbReference type="ARBA" id="ARBA00022679"/>
    </source>
</evidence>
<dbReference type="GO" id="GO:0008757">
    <property type="term" value="F:S-adenosylmethionine-dependent methyltransferase activity"/>
    <property type="evidence" value="ECO:0007669"/>
    <property type="project" value="InterPro"/>
</dbReference>
<dbReference type="InterPro" id="IPR029063">
    <property type="entry name" value="SAM-dependent_MTases_sf"/>
</dbReference>
<comment type="similarity">
    <text evidence="1">Belongs to the methyltransferase superfamily.</text>
</comment>
<dbReference type="SUPFAM" id="SSF53335">
    <property type="entry name" value="S-adenosyl-L-methionine-dependent methyltransferases"/>
    <property type="match status" value="1"/>
</dbReference>
<evidence type="ECO:0000256" key="1">
    <source>
        <dbReference type="ARBA" id="ARBA00008361"/>
    </source>
</evidence>
<dbReference type="PANTHER" id="PTHR44942:SF4">
    <property type="entry name" value="METHYLTRANSFERASE TYPE 11 DOMAIN-CONTAINING PROTEIN"/>
    <property type="match status" value="1"/>
</dbReference>
<keyword evidence="3" id="KW-0808">Transferase</keyword>
<evidence type="ECO:0000313" key="6">
    <source>
        <dbReference type="Proteomes" id="UP001221142"/>
    </source>
</evidence>
<dbReference type="Pfam" id="PF08241">
    <property type="entry name" value="Methyltransf_11"/>
    <property type="match status" value="1"/>
</dbReference>
<keyword evidence="2 5" id="KW-0489">Methyltransferase</keyword>
<dbReference type="Proteomes" id="UP001221142">
    <property type="component" value="Unassembled WGS sequence"/>
</dbReference>
<dbReference type="InterPro" id="IPR051052">
    <property type="entry name" value="Diverse_substrate_MTase"/>
</dbReference>
<gene>
    <name evidence="5" type="ORF">FB45DRAFT_901339</name>
</gene>
<dbReference type="Gene3D" id="3.40.50.150">
    <property type="entry name" value="Vaccinia Virus protein VP39"/>
    <property type="match status" value="1"/>
</dbReference>
<proteinExistence type="inferred from homology"/>
<comment type="caution">
    <text evidence="5">The sequence shown here is derived from an EMBL/GenBank/DDBJ whole genome shotgun (WGS) entry which is preliminary data.</text>
</comment>